<dbReference type="InterPro" id="IPR009729">
    <property type="entry name" value="Gal-3-0_sulfotransfrase"/>
</dbReference>
<evidence type="ECO:0000256" key="1">
    <source>
        <dbReference type="ARBA" id="ARBA00004323"/>
    </source>
</evidence>
<protein>
    <submittedName>
        <fullName evidence="10">Oidioi.mRNA.OKI2018_I69.PAR.g12656.t1.cds</fullName>
    </submittedName>
</protein>
<dbReference type="PANTHER" id="PTHR14647">
    <property type="entry name" value="GALACTOSE-3-O-SULFOTRANSFERASE"/>
    <property type="match status" value="1"/>
</dbReference>
<name>A0ABN7S102_OIKDI</name>
<dbReference type="InterPro" id="IPR027417">
    <property type="entry name" value="P-loop_NTPase"/>
</dbReference>
<keyword evidence="6" id="KW-1133">Transmembrane helix</keyword>
<evidence type="ECO:0000256" key="8">
    <source>
        <dbReference type="ARBA" id="ARBA00023136"/>
    </source>
</evidence>
<keyword evidence="7" id="KW-0333">Golgi apparatus</keyword>
<proteinExistence type="inferred from homology"/>
<evidence type="ECO:0000256" key="6">
    <source>
        <dbReference type="ARBA" id="ARBA00022989"/>
    </source>
</evidence>
<dbReference type="EMBL" id="OU015568">
    <property type="protein sequence ID" value="CAG5090588.1"/>
    <property type="molecule type" value="Genomic_DNA"/>
</dbReference>
<keyword evidence="3" id="KW-0808">Transferase</keyword>
<accession>A0ABN7S102</accession>
<evidence type="ECO:0000256" key="7">
    <source>
        <dbReference type="ARBA" id="ARBA00023034"/>
    </source>
</evidence>
<keyword evidence="11" id="KW-1185">Reference proteome</keyword>
<gene>
    <name evidence="10" type="ORF">OKIOD_LOCUS4214</name>
</gene>
<keyword evidence="5" id="KW-0735">Signal-anchor</keyword>
<evidence type="ECO:0000256" key="3">
    <source>
        <dbReference type="ARBA" id="ARBA00022679"/>
    </source>
</evidence>
<organism evidence="10 11">
    <name type="scientific">Oikopleura dioica</name>
    <name type="common">Tunicate</name>
    <dbReference type="NCBI Taxonomy" id="34765"/>
    <lineage>
        <taxon>Eukaryota</taxon>
        <taxon>Metazoa</taxon>
        <taxon>Chordata</taxon>
        <taxon>Tunicata</taxon>
        <taxon>Appendicularia</taxon>
        <taxon>Copelata</taxon>
        <taxon>Oikopleuridae</taxon>
        <taxon>Oikopleura</taxon>
    </lineage>
</organism>
<evidence type="ECO:0000313" key="10">
    <source>
        <dbReference type="EMBL" id="CAG5090588.1"/>
    </source>
</evidence>
<evidence type="ECO:0000256" key="5">
    <source>
        <dbReference type="ARBA" id="ARBA00022968"/>
    </source>
</evidence>
<dbReference type="Gene3D" id="3.40.50.300">
    <property type="entry name" value="P-loop containing nucleotide triphosphate hydrolases"/>
    <property type="match status" value="1"/>
</dbReference>
<dbReference type="PANTHER" id="PTHR14647:SF87">
    <property type="entry name" value="PUTATIVE-RELATED"/>
    <property type="match status" value="1"/>
</dbReference>
<comment type="similarity">
    <text evidence="2">Belongs to the galactose-3-O-sulfotransferase family.</text>
</comment>
<reference evidence="10 11" key="1">
    <citation type="submission" date="2021-04" db="EMBL/GenBank/DDBJ databases">
        <authorList>
            <person name="Bliznina A."/>
        </authorList>
    </citation>
    <scope>NUCLEOTIDE SEQUENCE [LARGE SCALE GENOMIC DNA]</scope>
</reference>
<evidence type="ECO:0000313" key="11">
    <source>
        <dbReference type="Proteomes" id="UP001158576"/>
    </source>
</evidence>
<sequence length="474" mass="55782">MGMKTMKNAFYTGLSICFILILVKEKEYILKLKEESYYDRAERKQEINYETEKGFTTAKSPAVENAEENEIQMKWTPSTEECRPVDNFVFLKKHKVASTTFKAIFRKFAKYREIPLEQTLIGPQGGCYPARINEDCWPRRHYHPANGLTYHFRWNIEQAHKIFDLKNTAIFTTIRNPMTCFESVYNYFYFKRSRKLDYSCDSPCWNRPFYQFNGDRLGISTGEFLDSLPENFDPTVSRNFRAKNFQSFELGLDHLNDDPAYIKSQMELLETQFDLVIILEHYMESIVLLKHRLCVPYEILYIKAKNTASYTPQPLNERQQATFNEFFKQDLEMYKFFNETLHKKIDAFGRDRMREEIIIAKRIFEQCAKLSDEHKNACKIKRPESEPPANITSEIVQYPSLDPKIYLKYMDENFGHCSNPSSSYGKIKSIHETGVFHSTCRSIDQPLRSNFGDYIKSTVELGDKVDNYTNIINS</sequence>
<dbReference type="Proteomes" id="UP001158576">
    <property type="component" value="Chromosome PAR"/>
</dbReference>
<comment type="subcellular location">
    <subcellularLocation>
        <location evidence="1">Golgi apparatus membrane</location>
        <topology evidence="1">Single-pass type II membrane protein</topology>
    </subcellularLocation>
</comment>
<evidence type="ECO:0000256" key="2">
    <source>
        <dbReference type="ARBA" id="ARBA00008124"/>
    </source>
</evidence>
<keyword evidence="9" id="KW-0325">Glycoprotein</keyword>
<dbReference type="Pfam" id="PF06990">
    <property type="entry name" value="Gal-3-0_sulfotr"/>
    <property type="match status" value="1"/>
</dbReference>
<evidence type="ECO:0000256" key="9">
    <source>
        <dbReference type="ARBA" id="ARBA00023180"/>
    </source>
</evidence>
<keyword evidence="4" id="KW-0812">Transmembrane</keyword>
<keyword evidence="8" id="KW-0472">Membrane</keyword>
<evidence type="ECO:0000256" key="4">
    <source>
        <dbReference type="ARBA" id="ARBA00022692"/>
    </source>
</evidence>